<keyword evidence="4" id="KW-1133">Transmembrane helix</keyword>
<dbReference type="PROSITE" id="PS00636">
    <property type="entry name" value="DNAJ_1"/>
    <property type="match status" value="1"/>
</dbReference>
<feature type="compositionally biased region" description="Gly residues" evidence="6">
    <location>
        <begin position="196"/>
        <end position="223"/>
    </location>
</feature>
<keyword evidence="2" id="KW-0812">Transmembrane</keyword>
<evidence type="ECO:0000256" key="1">
    <source>
        <dbReference type="ARBA" id="ARBA00004389"/>
    </source>
</evidence>
<feature type="region of interest" description="Disordered" evidence="6">
    <location>
        <begin position="47"/>
        <end position="106"/>
    </location>
</feature>
<name>A0A2S5BAY9_9BASI</name>
<dbReference type="GO" id="GO:0071218">
    <property type="term" value="P:cellular response to misfolded protein"/>
    <property type="evidence" value="ECO:0007669"/>
    <property type="project" value="TreeGrafter"/>
</dbReference>
<evidence type="ECO:0000256" key="6">
    <source>
        <dbReference type="SAM" id="MobiDB-lite"/>
    </source>
</evidence>
<dbReference type="OrthoDB" id="1507364at2759"/>
<dbReference type="InterPro" id="IPR018253">
    <property type="entry name" value="DnaJ_domain_CS"/>
</dbReference>
<dbReference type="GO" id="GO:0030544">
    <property type="term" value="F:Hsp70 protein binding"/>
    <property type="evidence" value="ECO:0007669"/>
    <property type="project" value="TreeGrafter"/>
</dbReference>
<dbReference type="PROSITE" id="PS50076">
    <property type="entry name" value="DNAJ_2"/>
    <property type="match status" value="1"/>
</dbReference>
<feature type="compositionally biased region" description="Low complexity" evidence="6">
    <location>
        <begin position="59"/>
        <end position="103"/>
    </location>
</feature>
<evidence type="ECO:0000313" key="9">
    <source>
        <dbReference type="Proteomes" id="UP000237144"/>
    </source>
</evidence>
<evidence type="ECO:0000256" key="2">
    <source>
        <dbReference type="ARBA" id="ARBA00022692"/>
    </source>
</evidence>
<proteinExistence type="predicted"/>
<dbReference type="InterPro" id="IPR015399">
    <property type="entry name" value="DUF1977_DnaJ-like"/>
</dbReference>
<dbReference type="FunFam" id="1.10.287.110:FF:000070">
    <property type="entry name" value="Endoplasmic reticulum protein, putative"/>
    <property type="match status" value="1"/>
</dbReference>
<evidence type="ECO:0000256" key="5">
    <source>
        <dbReference type="ARBA" id="ARBA00023136"/>
    </source>
</evidence>
<feature type="region of interest" description="Disordered" evidence="6">
    <location>
        <begin position="271"/>
        <end position="293"/>
    </location>
</feature>
<evidence type="ECO:0000256" key="3">
    <source>
        <dbReference type="ARBA" id="ARBA00022824"/>
    </source>
</evidence>
<organism evidence="8 9">
    <name type="scientific">Rhodotorula taiwanensis</name>
    <dbReference type="NCBI Taxonomy" id="741276"/>
    <lineage>
        <taxon>Eukaryota</taxon>
        <taxon>Fungi</taxon>
        <taxon>Dikarya</taxon>
        <taxon>Basidiomycota</taxon>
        <taxon>Pucciniomycotina</taxon>
        <taxon>Microbotryomycetes</taxon>
        <taxon>Sporidiobolales</taxon>
        <taxon>Sporidiobolaceae</taxon>
        <taxon>Rhodotorula</taxon>
    </lineage>
</organism>
<dbReference type="STRING" id="741276.A0A2S5BAY9"/>
<dbReference type="InterPro" id="IPR001623">
    <property type="entry name" value="DnaJ_domain"/>
</dbReference>
<dbReference type="PRINTS" id="PR00625">
    <property type="entry name" value="JDOMAIN"/>
</dbReference>
<dbReference type="Pfam" id="PF09320">
    <property type="entry name" value="DUF1977"/>
    <property type="match status" value="1"/>
</dbReference>
<dbReference type="InterPro" id="IPR051100">
    <property type="entry name" value="DnaJ_subfamily_B/C"/>
</dbReference>
<feature type="domain" description="J" evidence="7">
    <location>
        <begin position="126"/>
        <end position="190"/>
    </location>
</feature>
<feature type="region of interest" description="Disordered" evidence="6">
    <location>
        <begin position="181"/>
        <end position="223"/>
    </location>
</feature>
<dbReference type="AlphaFoldDB" id="A0A2S5BAY9"/>
<dbReference type="Gene3D" id="1.10.287.110">
    <property type="entry name" value="DnaJ domain"/>
    <property type="match status" value="1"/>
</dbReference>
<dbReference type="CDD" id="cd06257">
    <property type="entry name" value="DnaJ"/>
    <property type="match status" value="1"/>
</dbReference>
<keyword evidence="3" id="KW-0256">Endoplasmic reticulum</keyword>
<keyword evidence="5" id="KW-0472">Membrane</keyword>
<dbReference type="EMBL" id="PJQD01000031">
    <property type="protein sequence ID" value="POY73940.1"/>
    <property type="molecule type" value="Genomic_DNA"/>
</dbReference>
<reference evidence="8 9" key="1">
    <citation type="journal article" date="2018" name="Front. Microbiol.">
        <title>Prospects for Fungal Bioremediation of Acidic Radioactive Waste Sites: Characterization and Genome Sequence of Rhodotorula taiwanensis MD1149.</title>
        <authorList>
            <person name="Tkavc R."/>
            <person name="Matrosova V.Y."/>
            <person name="Grichenko O.E."/>
            <person name="Gostincar C."/>
            <person name="Volpe R.P."/>
            <person name="Klimenkova P."/>
            <person name="Gaidamakova E.K."/>
            <person name="Zhou C.E."/>
            <person name="Stewart B.J."/>
            <person name="Lyman M.G."/>
            <person name="Malfatti S.A."/>
            <person name="Rubinfeld B."/>
            <person name="Courtot M."/>
            <person name="Singh J."/>
            <person name="Dalgard C.L."/>
            <person name="Hamilton T."/>
            <person name="Frey K.G."/>
            <person name="Gunde-Cimerman N."/>
            <person name="Dugan L."/>
            <person name="Daly M.J."/>
        </authorList>
    </citation>
    <scope>NUCLEOTIDE SEQUENCE [LARGE SCALE GENOMIC DNA]</scope>
    <source>
        <strain evidence="8 9">MD1149</strain>
    </source>
</reference>
<accession>A0A2S5BAY9</accession>
<comment type="caution">
    <text evidence="8">The sequence shown here is derived from an EMBL/GenBank/DDBJ whole genome shotgun (WGS) entry which is preliminary data.</text>
</comment>
<sequence length="513" mass="54388">MNRDEALRALHVAQKRLDHGDYSGAIRFAKKSIALESTPEAQALLKRAEQQSQGGGAANGAPAANGMAADEPTATTSATQAGSSSSSTTSRARTKAATSESTAPTKEFTPAQLAVVKRVKSCRVTAYYEILELEKTCSDGQIKKAYRKLALGLHPDKNLAPGAEEAFKMVSKAFQVLSDPNKRTIYDQTGSDPDSRGGGGGGGGGFARRGPAGPGFQAGGFGGEDVSPEELFRMFFGQGGGGFGPFGGGGGGGGGFGGPFGGGSTFQFYGPGGVRMGTNMPRQGPGAQGRAGTQQSGSIWLQMAPLLFLFALSLLTQLPSLFSSADSIDPDFSFDRSSTYSVPRTTTTGVQYFVSPDQFAQHPMYESILTANPSLGFTSQHPPKSARYRRDLVDHLKQSAATASPVNDGSAANPEPSLKIPSRVRSFEKNVESAWVNRLHAYCRHEMSSLDSPIDEFASFHPPQITARNDRLDAARGFLGIGRDPERMSQILAEKLPHCEKLSKIPGYSHIQY</sequence>
<dbReference type="PANTHER" id="PTHR43908:SF3">
    <property type="entry name" value="AT29763P-RELATED"/>
    <property type="match status" value="1"/>
</dbReference>
<evidence type="ECO:0000256" key="4">
    <source>
        <dbReference type="ARBA" id="ARBA00022989"/>
    </source>
</evidence>
<dbReference type="PANTHER" id="PTHR43908">
    <property type="entry name" value="AT29763P-RELATED"/>
    <property type="match status" value="1"/>
</dbReference>
<protein>
    <recommendedName>
        <fullName evidence="7">J domain-containing protein</fullName>
    </recommendedName>
</protein>
<gene>
    <name evidence="8" type="ORF">BMF94_2982</name>
</gene>
<evidence type="ECO:0000313" key="8">
    <source>
        <dbReference type="EMBL" id="POY73940.1"/>
    </source>
</evidence>
<dbReference type="Proteomes" id="UP000237144">
    <property type="component" value="Unassembled WGS sequence"/>
</dbReference>
<dbReference type="SUPFAM" id="SSF46565">
    <property type="entry name" value="Chaperone J-domain"/>
    <property type="match status" value="1"/>
</dbReference>
<dbReference type="SMART" id="SM00271">
    <property type="entry name" value="DnaJ"/>
    <property type="match status" value="1"/>
</dbReference>
<dbReference type="InterPro" id="IPR036869">
    <property type="entry name" value="J_dom_sf"/>
</dbReference>
<dbReference type="GO" id="GO:0005789">
    <property type="term" value="C:endoplasmic reticulum membrane"/>
    <property type="evidence" value="ECO:0007669"/>
    <property type="project" value="UniProtKB-SubCell"/>
</dbReference>
<keyword evidence="9" id="KW-1185">Reference proteome</keyword>
<dbReference type="Pfam" id="PF00226">
    <property type="entry name" value="DnaJ"/>
    <property type="match status" value="1"/>
</dbReference>
<evidence type="ECO:0000259" key="7">
    <source>
        <dbReference type="PROSITE" id="PS50076"/>
    </source>
</evidence>
<comment type="subcellular location">
    <subcellularLocation>
        <location evidence="1">Endoplasmic reticulum membrane</location>
        <topology evidence="1">Single-pass membrane protein</topology>
    </subcellularLocation>
</comment>